<feature type="transmembrane region" description="Helical" evidence="2">
    <location>
        <begin position="268"/>
        <end position="298"/>
    </location>
</feature>
<dbReference type="Pfam" id="PF20153">
    <property type="entry name" value="DUF6535"/>
    <property type="match status" value="1"/>
</dbReference>
<evidence type="ECO:0000313" key="4">
    <source>
        <dbReference type="EMBL" id="KAF9783430.1"/>
    </source>
</evidence>
<protein>
    <recommendedName>
        <fullName evidence="3">DUF6535 domain-containing protein</fullName>
    </recommendedName>
</protein>
<keyword evidence="2" id="KW-0812">Transmembrane</keyword>
<feature type="transmembrane region" description="Helical" evidence="2">
    <location>
        <begin position="175"/>
        <end position="199"/>
    </location>
</feature>
<dbReference type="OrthoDB" id="3302585at2759"/>
<proteinExistence type="predicted"/>
<evidence type="ECO:0000313" key="5">
    <source>
        <dbReference type="Proteomes" id="UP000736335"/>
    </source>
</evidence>
<keyword evidence="2" id="KW-1133">Transmembrane helix</keyword>
<dbReference type="AlphaFoldDB" id="A0A9P6HC12"/>
<feature type="domain" description="DUF6535" evidence="3">
    <location>
        <begin position="90"/>
        <end position="263"/>
    </location>
</feature>
<gene>
    <name evidence="4" type="ORF">BJ322DRAFT_1070796</name>
</gene>
<feature type="compositionally biased region" description="Polar residues" evidence="1">
    <location>
        <begin position="45"/>
        <end position="56"/>
    </location>
</feature>
<evidence type="ECO:0000256" key="2">
    <source>
        <dbReference type="SAM" id="Phobius"/>
    </source>
</evidence>
<sequence>MESAYSEEISMELEGGSNEGEDRPRMVGSTPRGWTPRAFIDVDNVNGNGEPTQGPTRETEDGGSGGQPATRKTTDAPPAPKDLRTLFYEHYHKEAEEFDKEFMQKYGEDLSTTLIFAGLFSAVTSAFITQVQPQLQSDPNEETAALLRVLIHKIDNTTFGGDAPALPQWAGPPQAIIHVQCLLYASLFASLLAAFIAMLGKQWLSRYGSIDLRGSAIERSQDRQRKLNGVNAWCLSHVLESLPLMLQAALLLMGCALSRYLWEVDTTVAAVVVGMTSCGVLFYLSVVIVGAASINCPYQTPLSNLIRRSLDRFFANSYCSKWFKAGGHHRGVVYFRCLPNIRFPSIPFALAADIWNLVTLLVNSTYRAYSWWLVGSPVPNRALGNGVTEVDFHCVSWVLRRSSDMAIKELAMNFLGTILPHTVLHPQTKSAILVDCFDILSKCFVGGGNDRAPIANWSGELAVASATCFLITCSSLVIEDPTSFVMDDIYLRYRSQFPRQPAVDQYPTVVSAVYGLFCQGRFARTDIDWRCYNPPINELETFSRALSQVSQIGYQMWWYDRPRWIWTTRFAFHFLSQELLPPASVIVDCLTLIAMVLECSVPDANTVVKKSAPPGQLSASIVQKYERVTSLRPELGLGETSAIIAYLPYAFRCEENGAAFPISMKYVTLRLFQDHHRFLKGSSDVGVSMRLWIAAASGLPDTPAVRESMVNALLRIAYDDELRPHIPPAAWEWLKKRPVLPAGSPALQTIPPEGFFRTIRTLQDIELITSFLFVFWSEWDTREHYRVRGKVRLLIRKELKGTRAARYRTDLIQRLDYVISKLDRQQGSQYTEYKTDLLELGEEASNQISFPCP</sequence>
<dbReference type="InterPro" id="IPR045338">
    <property type="entry name" value="DUF6535"/>
</dbReference>
<feature type="transmembrane region" description="Helical" evidence="2">
    <location>
        <begin position="110"/>
        <end position="128"/>
    </location>
</feature>
<organism evidence="4 5">
    <name type="scientific">Thelephora terrestris</name>
    <dbReference type="NCBI Taxonomy" id="56493"/>
    <lineage>
        <taxon>Eukaryota</taxon>
        <taxon>Fungi</taxon>
        <taxon>Dikarya</taxon>
        <taxon>Basidiomycota</taxon>
        <taxon>Agaricomycotina</taxon>
        <taxon>Agaricomycetes</taxon>
        <taxon>Thelephorales</taxon>
        <taxon>Thelephoraceae</taxon>
        <taxon>Thelephora</taxon>
    </lineage>
</organism>
<reference evidence="4" key="2">
    <citation type="submission" date="2020-11" db="EMBL/GenBank/DDBJ databases">
        <authorList>
            <consortium name="DOE Joint Genome Institute"/>
            <person name="Kuo A."/>
            <person name="Miyauchi S."/>
            <person name="Kiss E."/>
            <person name="Drula E."/>
            <person name="Kohler A."/>
            <person name="Sanchez-Garcia M."/>
            <person name="Andreopoulos B."/>
            <person name="Barry K.W."/>
            <person name="Bonito G."/>
            <person name="Buee M."/>
            <person name="Carver A."/>
            <person name="Chen C."/>
            <person name="Cichocki N."/>
            <person name="Clum A."/>
            <person name="Culley D."/>
            <person name="Crous P.W."/>
            <person name="Fauchery L."/>
            <person name="Girlanda M."/>
            <person name="Hayes R."/>
            <person name="Keri Z."/>
            <person name="Labutti K."/>
            <person name="Lipzen A."/>
            <person name="Lombard V."/>
            <person name="Magnuson J."/>
            <person name="Maillard F."/>
            <person name="Morin E."/>
            <person name="Murat C."/>
            <person name="Nolan M."/>
            <person name="Ohm R."/>
            <person name="Pangilinan J."/>
            <person name="Pereira M."/>
            <person name="Perotto S."/>
            <person name="Peter M."/>
            <person name="Riley R."/>
            <person name="Sitrit Y."/>
            <person name="Stielow B."/>
            <person name="Szollosi G."/>
            <person name="Zifcakova L."/>
            <person name="Stursova M."/>
            <person name="Spatafora J.W."/>
            <person name="Tedersoo L."/>
            <person name="Vaario L.-M."/>
            <person name="Yamada A."/>
            <person name="Yan M."/>
            <person name="Wang P."/>
            <person name="Xu J."/>
            <person name="Bruns T."/>
            <person name="Baldrian P."/>
            <person name="Vilgalys R."/>
            <person name="Henrissat B."/>
            <person name="Grigoriev I.V."/>
            <person name="Hibbett D."/>
            <person name="Nagy L.G."/>
            <person name="Martin F.M."/>
        </authorList>
    </citation>
    <scope>NUCLEOTIDE SEQUENCE</scope>
    <source>
        <strain evidence="4">UH-Tt-Lm1</strain>
    </source>
</reference>
<evidence type="ECO:0000259" key="3">
    <source>
        <dbReference type="Pfam" id="PF20153"/>
    </source>
</evidence>
<keyword evidence="5" id="KW-1185">Reference proteome</keyword>
<reference evidence="4" key="1">
    <citation type="journal article" date="2020" name="Nat. Commun.">
        <title>Large-scale genome sequencing of mycorrhizal fungi provides insights into the early evolution of symbiotic traits.</title>
        <authorList>
            <person name="Miyauchi S."/>
            <person name="Kiss E."/>
            <person name="Kuo A."/>
            <person name="Drula E."/>
            <person name="Kohler A."/>
            <person name="Sanchez-Garcia M."/>
            <person name="Morin E."/>
            <person name="Andreopoulos B."/>
            <person name="Barry K.W."/>
            <person name="Bonito G."/>
            <person name="Buee M."/>
            <person name="Carver A."/>
            <person name="Chen C."/>
            <person name="Cichocki N."/>
            <person name="Clum A."/>
            <person name="Culley D."/>
            <person name="Crous P.W."/>
            <person name="Fauchery L."/>
            <person name="Girlanda M."/>
            <person name="Hayes R.D."/>
            <person name="Keri Z."/>
            <person name="LaButti K."/>
            <person name="Lipzen A."/>
            <person name="Lombard V."/>
            <person name="Magnuson J."/>
            <person name="Maillard F."/>
            <person name="Murat C."/>
            <person name="Nolan M."/>
            <person name="Ohm R.A."/>
            <person name="Pangilinan J."/>
            <person name="Pereira M.F."/>
            <person name="Perotto S."/>
            <person name="Peter M."/>
            <person name="Pfister S."/>
            <person name="Riley R."/>
            <person name="Sitrit Y."/>
            <person name="Stielow J.B."/>
            <person name="Szollosi G."/>
            <person name="Zifcakova L."/>
            <person name="Stursova M."/>
            <person name="Spatafora J.W."/>
            <person name="Tedersoo L."/>
            <person name="Vaario L.M."/>
            <person name="Yamada A."/>
            <person name="Yan M."/>
            <person name="Wang P."/>
            <person name="Xu J."/>
            <person name="Bruns T."/>
            <person name="Baldrian P."/>
            <person name="Vilgalys R."/>
            <person name="Dunand C."/>
            <person name="Henrissat B."/>
            <person name="Grigoriev I.V."/>
            <person name="Hibbett D."/>
            <person name="Nagy L.G."/>
            <person name="Martin F.M."/>
        </authorList>
    </citation>
    <scope>NUCLEOTIDE SEQUENCE</scope>
    <source>
        <strain evidence="4">UH-Tt-Lm1</strain>
    </source>
</reference>
<evidence type="ECO:0000256" key="1">
    <source>
        <dbReference type="SAM" id="MobiDB-lite"/>
    </source>
</evidence>
<feature type="region of interest" description="Disordered" evidence="1">
    <location>
        <begin position="1"/>
        <end position="81"/>
    </location>
</feature>
<keyword evidence="2" id="KW-0472">Membrane</keyword>
<name>A0A9P6HC12_9AGAM</name>
<accession>A0A9P6HC12</accession>
<dbReference type="Proteomes" id="UP000736335">
    <property type="component" value="Unassembled WGS sequence"/>
</dbReference>
<comment type="caution">
    <text evidence="4">The sequence shown here is derived from an EMBL/GenBank/DDBJ whole genome shotgun (WGS) entry which is preliminary data.</text>
</comment>
<dbReference type="EMBL" id="WIUZ02000010">
    <property type="protein sequence ID" value="KAF9783430.1"/>
    <property type="molecule type" value="Genomic_DNA"/>
</dbReference>